<feature type="domain" description="SGNH hydrolase-type esterase" evidence="1">
    <location>
        <begin position="93"/>
        <end position="258"/>
    </location>
</feature>
<dbReference type="AlphaFoldDB" id="A0A3D8MBN8"/>
<dbReference type="GO" id="GO:0004622">
    <property type="term" value="F:phosphatidylcholine lysophospholipase activity"/>
    <property type="evidence" value="ECO:0007669"/>
    <property type="project" value="TreeGrafter"/>
</dbReference>
<reference evidence="3" key="1">
    <citation type="submission" date="2018-08" db="EMBL/GenBank/DDBJ databases">
        <authorList>
            <person name="Zhang J."/>
            <person name="Du Z.-J."/>
        </authorList>
    </citation>
    <scope>NUCLEOTIDE SEQUENCE [LARGE SCALE GENOMIC DNA]</scope>
    <source>
        <strain evidence="3">KCTC 52655</strain>
    </source>
</reference>
<dbReference type="InterPro" id="IPR051532">
    <property type="entry name" value="Ester_Hydrolysis_Enzymes"/>
</dbReference>
<comment type="caution">
    <text evidence="2">The sequence shown here is derived from an EMBL/GenBank/DDBJ whole genome shotgun (WGS) entry which is preliminary data.</text>
</comment>
<evidence type="ECO:0000313" key="2">
    <source>
        <dbReference type="EMBL" id="RDV27436.1"/>
    </source>
</evidence>
<sequence>MRPFRPVDFRFMLRWIGAILKPGLLRCALNRGPTELKSTTSQSGNKATAIVSVSQERSVIPAVLNEPWATAWWLPRHEQKVAQARGKTAELVLIGDSIIHGWENEGGAVWRQYFADIDTLNLGFSGDRTENVLWRLQQGELERQEPALAILLIGTNNTGHRMDTPEAIRDGVKAILAELRIRIPASPVLLLGIFPRGADSDDSLRINNNKANDLLADLASEAEILFARFDDAFLKTDGTLNRGITPDMLHLNQFGYQIWARQLQPYIQRYVRESGGYLQPMF</sequence>
<dbReference type="Proteomes" id="UP000256561">
    <property type="component" value="Unassembled WGS sequence"/>
</dbReference>
<evidence type="ECO:0000313" key="3">
    <source>
        <dbReference type="Proteomes" id="UP000256561"/>
    </source>
</evidence>
<dbReference type="EMBL" id="QRHA01000003">
    <property type="protein sequence ID" value="RDV27436.1"/>
    <property type="molecule type" value="Genomic_DNA"/>
</dbReference>
<dbReference type="PANTHER" id="PTHR30383:SF5">
    <property type="entry name" value="SGNH HYDROLASE-TYPE ESTERASE DOMAIN-CONTAINING PROTEIN"/>
    <property type="match status" value="1"/>
</dbReference>
<dbReference type="Gene3D" id="3.40.50.1110">
    <property type="entry name" value="SGNH hydrolase"/>
    <property type="match status" value="1"/>
</dbReference>
<dbReference type="Pfam" id="PF13472">
    <property type="entry name" value="Lipase_GDSL_2"/>
    <property type="match status" value="1"/>
</dbReference>
<dbReference type="InterPro" id="IPR013830">
    <property type="entry name" value="SGNH_hydro"/>
</dbReference>
<dbReference type="OrthoDB" id="5624617at2"/>
<name>A0A3D8MBN8_9ALTE</name>
<accession>A0A3D8MBN8</accession>
<dbReference type="PANTHER" id="PTHR30383">
    <property type="entry name" value="THIOESTERASE 1/PROTEASE 1/LYSOPHOSPHOLIPASE L1"/>
    <property type="match status" value="1"/>
</dbReference>
<proteinExistence type="predicted"/>
<dbReference type="SUPFAM" id="SSF52266">
    <property type="entry name" value="SGNH hydrolase"/>
    <property type="match status" value="1"/>
</dbReference>
<dbReference type="InterPro" id="IPR036514">
    <property type="entry name" value="SGNH_hydro_sf"/>
</dbReference>
<keyword evidence="3" id="KW-1185">Reference proteome</keyword>
<protein>
    <submittedName>
        <fullName evidence="2">Acetylglucosamine-6-sulfatase</fullName>
    </submittedName>
</protein>
<gene>
    <name evidence="2" type="ORF">DXV75_05235</name>
</gene>
<evidence type="ECO:0000259" key="1">
    <source>
        <dbReference type="Pfam" id="PF13472"/>
    </source>
</evidence>
<organism evidence="2 3">
    <name type="scientific">Alteromonas aestuariivivens</name>
    <dbReference type="NCBI Taxonomy" id="1938339"/>
    <lineage>
        <taxon>Bacteria</taxon>
        <taxon>Pseudomonadati</taxon>
        <taxon>Pseudomonadota</taxon>
        <taxon>Gammaproteobacteria</taxon>
        <taxon>Alteromonadales</taxon>
        <taxon>Alteromonadaceae</taxon>
        <taxon>Alteromonas/Salinimonas group</taxon>
        <taxon>Alteromonas</taxon>
    </lineage>
</organism>